<dbReference type="PANTHER" id="PTHR43309">
    <property type="entry name" value="5-OXOPROLINASE SUBUNIT C"/>
    <property type="match status" value="1"/>
</dbReference>
<protein>
    <submittedName>
        <fullName evidence="5">Biotin-dependent carboxyltransferase family protein</fullName>
    </submittedName>
</protein>
<keyword evidence="2" id="KW-0378">Hydrolase</keyword>
<evidence type="ECO:0000256" key="2">
    <source>
        <dbReference type="ARBA" id="ARBA00022801"/>
    </source>
</evidence>
<dbReference type="InterPro" id="IPR052708">
    <property type="entry name" value="PxpC"/>
</dbReference>
<gene>
    <name evidence="5" type="ORF">ACFS29_19720</name>
</gene>
<reference evidence="6" key="1">
    <citation type="journal article" date="2019" name="Int. J. Syst. Evol. Microbiol.">
        <title>The Global Catalogue of Microorganisms (GCM) 10K type strain sequencing project: providing services to taxonomists for standard genome sequencing and annotation.</title>
        <authorList>
            <consortium name="The Broad Institute Genomics Platform"/>
            <consortium name="The Broad Institute Genome Sequencing Center for Infectious Disease"/>
            <person name="Wu L."/>
            <person name="Ma J."/>
        </authorList>
    </citation>
    <scope>NUCLEOTIDE SEQUENCE [LARGE SCALE GENOMIC DNA]</scope>
    <source>
        <strain evidence="6">KCTC 32514</strain>
    </source>
</reference>
<keyword evidence="3" id="KW-0067">ATP-binding</keyword>
<keyword evidence="1" id="KW-0547">Nucleotide-binding</keyword>
<dbReference type="InterPro" id="IPR003778">
    <property type="entry name" value="CT_A_B"/>
</dbReference>
<dbReference type="EMBL" id="JBHUOS010000016">
    <property type="protein sequence ID" value="MFD2917892.1"/>
    <property type="molecule type" value="Genomic_DNA"/>
</dbReference>
<organism evidence="5 6">
    <name type="scientific">Psychroserpens luteus</name>
    <dbReference type="NCBI Taxonomy" id="1434066"/>
    <lineage>
        <taxon>Bacteria</taxon>
        <taxon>Pseudomonadati</taxon>
        <taxon>Bacteroidota</taxon>
        <taxon>Flavobacteriia</taxon>
        <taxon>Flavobacteriales</taxon>
        <taxon>Flavobacteriaceae</taxon>
        <taxon>Psychroserpens</taxon>
    </lineage>
</organism>
<dbReference type="RefSeq" id="WP_194506893.1">
    <property type="nucleotide sequence ID" value="NZ_JADILU010000002.1"/>
</dbReference>
<evidence type="ECO:0000259" key="4">
    <source>
        <dbReference type="SMART" id="SM00797"/>
    </source>
</evidence>
<feature type="domain" description="Carboxyltransferase" evidence="4">
    <location>
        <begin position="23"/>
        <end position="282"/>
    </location>
</feature>
<dbReference type="SMART" id="SM00797">
    <property type="entry name" value="AHS2"/>
    <property type="match status" value="1"/>
</dbReference>
<proteinExistence type="predicted"/>
<accession>A0ABW5ZZH4</accession>
<evidence type="ECO:0000313" key="6">
    <source>
        <dbReference type="Proteomes" id="UP001597548"/>
    </source>
</evidence>
<keyword evidence="6" id="KW-1185">Reference proteome</keyword>
<dbReference type="PANTHER" id="PTHR43309:SF5">
    <property type="entry name" value="5-OXOPROLINASE SUBUNIT C"/>
    <property type="match status" value="1"/>
</dbReference>
<evidence type="ECO:0000313" key="5">
    <source>
        <dbReference type="EMBL" id="MFD2917892.1"/>
    </source>
</evidence>
<dbReference type="InterPro" id="IPR029000">
    <property type="entry name" value="Cyclophilin-like_dom_sf"/>
</dbReference>
<sequence length="282" mass="31444">MIEILKTGMYDSIQDFGRMGYQEFGVPMSGVMDRYSATLANSILGNPSHTAVLESTIVGPHLKFNHETAICISGADMNAKLNDLELRTNAVYRVKQGDVLKLGKCNYGCRGYLAVLGGFQTEEQIGSLSMYKGITANYRLVKGDVLPILKTNNYAGNSFSSIKIDKNHFEDYELEVFNGPEFDKLDDNQQQKLFNTAFSISKDSNRMAYQFNEPLENSLQPIITSLVLPGTIQLTPSGQLMVLMRDCQTTGGYPRVLQLTENAINRLSQRVFGSKITFKCKK</sequence>
<dbReference type="Gene3D" id="2.40.100.10">
    <property type="entry name" value="Cyclophilin-like"/>
    <property type="match status" value="1"/>
</dbReference>
<evidence type="ECO:0000256" key="1">
    <source>
        <dbReference type="ARBA" id="ARBA00022741"/>
    </source>
</evidence>
<name>A0ABW5ZZH4_9FLAO</name>
<comment type="caution">
    <text evidence="5">The sequence shown here is derived from an EMBL/GenBank/DDBJ whole genome shotgun (WGS) entry which is preliminary data.</text>
</comment>
<dbReference type="Pfam" id="PF02626">
    <property type="entry name" value="CT_A_B"/>
    <property type="match status" value="1"/>
</dbReference>
<dbReference type="Proteomes" id="UP001597548">
    <property type="component" value="Unassembled WGS sequence"/>
</dbReference>
<evidence type="ECO:0000256" key="3">
    <source>
        <dbReference type="ARBA" id="ARBA00022840"/>
    </source>
</evidence>